<dbReference type="GO" id="GO:0000155">
    <property type="term" value="F:phosphorelay sensor kinase activity"/>
    <property type="evidence" value="ECO:0007669"/>
    <property type="project" value="InterPro"/>
</dbReference>
<dbReference type="HOGENOM" id="CLU_020473_0_0_10"/>
<dbReference type="RefSeq" id="WP_008506070.1">
    <property type="nucleotide sequence ID" value="NZ_CM001403.1"/>
</dbReference>
<dbReference type="PANTHER" id="PTHR34220">
    <property type="entry name" value="SENSOR HISTIDINE KINASE YPDA"/>
    <property type="match status" value="1"/>
</dbReference>
<reference evidence="3" key="1">
    <citation type="submission" date="2011-09" db="EMBL/GenBank/DDBJ databases">
        <title>The permanent draft genome of Mucilaginibacter paludis DSM 18603.</title>
        <authorList>
            <consortium name="US DOE Joint Genome Institute (JGI-PGF)"/>
            <person name="Lucas S."/>
            <person name="Han J."/>
            <person name="Lapidus A."/>
            <person name="Bruce D."/>
            <person name="Goodwin L."/>
            <person name="Pitluck S."/>
            <person name="Peters L."/>
            <person name="Kyrpides N."/>
            <person name="Mavromatis K."/>
            <person name="Ivanova N."/>
            <person name="Mikhailova N."/>
            <person name="Held B."/>
            <person name="Detter J.C."/>
            <person name="Tapia R."/>
            <person name="Han C."/>
            <person name="Land M."/>
            <person name="Hauser L."/>
            <person name="Markowitz V."/>
            <person name="Cheng J.-F."/>
            <person name="Hugenholtz P."/>
            <person name="Woyke T."/>
            <person name="Wu D."/>
            <person name="Tindall B."/>
            <person name="Brambilla E."/>
            <person name="Klenk H.-P."/>
            <person name="Eisen J.A."/>
        </authorList>
    </citation>
    <scope>NUCLEOTIDE SEQUENCE [LARGE SCALE GENOMIC DNA]</scope>
    <source>
        <strain evidence="3">DSM 18603</strain>
    </source>
</reference>
<keyword evidence="1" id="KW-0472">Membrane</keyword>
<feature type="transmembrane region" description="Helical" evidence="1">
    <location>
        <begin position="77"/>
        <end position="94"/>
    </location>
</feature>
<sequence>MQEKLPLKRLVRLTWLQTIIIGFIFYLVASNTDRPLQHIIAFTLLTMSGVLLVGYSDISLMIVLAKKNSIRSKKFSLSRSLLSYPISVLIYLLLRPAFGFFQDKQWSFWDFGSFLAFVGSGIVINTLITLLHNSVLLYEHKMHSELELSRLKTAHTEAMNLALKQQIHPHFLFNALNTLKALYHKDTQIADEYIVHMANFLRASIYHHSDHVSRLKEEVSLLLDYLEMQRIRFGAALDCTIDLPAEILEGYFLPSFSLQPLLENAIKHNNFTIEAPLQVVINQSGGWLVISNNIQKKNIKVASANYGLANLAERYKLWSGDEIIIVEKENTFTVSIKLLAHEYRNH</sequence>
<evidence type="ECO:0000259" key="2">
    <source>
        <dbReference type="Pfam" id="PF06580"/>
    </source>
</evidence>
<organism evidence="3 4">
    <name type="scientific">Mucilaginibacter paludis DSM 18603</name>
    <dbReference type="NCBI Taxonomy" id="714943"/>
    <lineage>
        <taxon>Bacteria</taxon>
        <taxon>Pseudomonadati</taxon>
        <taxon>Bacteroidota</taxon>
        <taxon>Sphingobacteriia</taxon>
        <taxon>Sphingobacteriales</taxon>
        <taxon>Sphingobacteriaceae</taxon>
        <taxon>Mucilaginibacter</taxon>
    </lineage>
</organism>
<evidence type="ECO:0000313" key="3">
    <source>
        <dbReference type="EMBL" id="EHQ26101.1"/>
    </source>
</evidence>
<keyword evidence="3" id="KW-0418">Kinase</keyword>
<dbReference type="STRING" id="714943.Mucpa_1958"/>
<evidence type="ECO:0000313" key="4">
    <source>
        <dbReference type="Proteomes" id="UP000002774"/>
    </source>
</evidence>
<protein>
    <submittedName>
        <fullName evidence="3">Signal transduction histidine kinase</fullName>
    </submittedName>
</protein>
<evidence type="ECO:0000256" key="1">
    <source>
        <dbReference type="SAM" id="Phobius"/>
    </source>
</evidence>
<dbReference type="InterPro" id="IPR036890">
    <property type="entry name" value="HATPase_C_sf"/>
</dbReference>
<dbReference type="OrthoDB" id="9809908at2"/>
<dbReference type="Gene3D" id="3.30.565.10">
    <property type="entry name" value="Histidine kinase-like ATPase, C-terminal domain"/>
    <property type="match status" value="1"/>
</dbReference>
<dbReference type="AlphaFoldDB" id="H1YD44"/>
<gene>
    <name evidence="3" type="ORF">Mucpa_1958</name>
</gene>
<dbReference type="Proteomes" id="UP000002774">
    <property type="component" value="Chromosome"/>
</dbReference>
<dbReference type="Pfam" id="PF06580">
    <property type="entry name" value="His_kinase"/>
    <property type="match status" value="1"/>
</dbReference>
<dbReference type="PANTHER" id="PTHR34220:SF7">
    <property type="entry name" value="SENSOR HISTIDINE KINASE YPDA"/>
    <property type="match status" value="1"/>
</dbReference>
<dbReference type="InterPro" id="IPR050640">
    <property type="entry name" value="Bact_2-comp_sensor_kinase"/>
</dbReference>
<dbReference type="InterPro" id="IPR010559">
    <property type="entry name" value="Sig_transdc_His_kin_internal"/>
</dbReference>
<feature type="domain" description="Signal transduction histidine kinase internal region" evidence="2">
    <location>
        <begin position="162"/>
        <end position="236"/>
    </location>
</feature>
<dbReference type="EMBL" id="CM001403">
    <property type="protein sequence ID" value="EHQ26101.1"/>
    <property type="molecule type" value="Genomic_DNA"/>
</dbReference>
<feature type="transmembrane region" description="Helical" evidence="1">
    <location>
        <begin position="12"/>
        <end position="29"/>
    </location>
</feature>
<keyword evidence="3" id="KW-0808">Transferase</keyword>
<keyword evidence="1" id="KW-1133">Transmembrane helix</keyword>
<proteinExistence type="predicted"/>
<name>H1YD44_9SPHI</name>
<accession>H1YD44</accession>
<feature type="transmembrane region" description="Helical" evidence="1">
    <location>
        <begin position="114"/>
        <end position="138"/>
    </location>
</feature>
<keyword evidence="1" id="KW-0812">Transmembrane</keyword>
<dbReference type="GO" id="GO:0016020">
    <property type="term" value="C:membrane"/>
    <property type="evidence" value="ECO:0007669"/>
    <property type="project" value="InterPro"/>
</dbReference>
<feature type="transmembrane region" description="Helical" evidence="1">
    <location>
        <begin position="41"/>
        <end position="65"/>
    </location>
</feature>
<keyword evidence="4" id="KW-1185">Reference proteome</keyword>
<dbReference type="eggNOG" id="COG3275">
    <property type="taxonomic scope" value="Bacteria"/>
</dbReference>